<organism evidence="1 2">
    <name type="scientific">Fructilactobacillus florum 8D</name>
    <dbReference type="NCBI Taxonomy" id="1221538"/>
    <lineage>
        <taxon>Bacteria</taxon>
        <taxon>Bacillati</taxon>
        <taxon>Bacillota</taxon>
        <taxon>Bacilli</taxon>
        <taxon>Lactobacillales</taxon>
        <taxon>Lactobacillaceae</taxon>
        <taxon>Fructilactobacillus</taxon>
    </lineage>
</organism>
<dbReference type="PATRIC" id="fig|1221538.3.peg.471"/>
<dbReference type="RefSeq" id="WP_009166299.1">
    <property type="nucleotide sequence ID" value="NZ_ALXG01000018.1"/>
</dbReference>
<reference evidence="1 2" key="1">
    <citation type="submission" date="2012-08" db="EMBL/GenBank/DDBJ databases">
        <title>Genome sequencing of Lactobacillus florum 8D.</title>
        <authorList>
            <person name="Kim E.B."/>
            <person name="Marco M.L."/>
        </authorList>
    </citation>
    <scope>NUCLEOTIDE SEQUENCE [LARGE SCALE GENOMIC DNA]</scope>
    <source>
        <strain evidence="1 2">8D</strain>
    </source>
</reference>
<evidence type="ECO:0000313" key="1">
    <source>
        <dbReference type="EMBL" id="ETO40622.1"/>
    </source>
</evidence>
<name>W9EEW6_9LACO</name>
<proteinExistence type="predicted"/>
<dbReference type="EMBL" id="ALXG01000018">
    <property type="protein sequence ID" value="ETO40622.1"/>
    <property type="molecule type" value="Genomic_DNA"/>
</dbReference>
<dbReference type="Proteomes" id="UP000019474">
    <property type="component" value="Unassembled WGS sequence"/>
</dbReference>
<accession>W9EEW6</accession>
<gene>
    <name evidence="1" type="ORF">B808_468</name>
</gene>
<protein>
    <submittedName>
        <fullName evidence="1">Nucleotidyltransferase, DNA polymerase for DNA repair</fullName>
    </submittedName>
</protein>
<sequence length="82" mass="8792">MRHINVGAGKLTTDYGSQLDLFVPAETDMKQQKLDQTIDHLRQKFGTTAVVKSSSKIDGGTMIDRAGLVGGHRGGQAYGTSK</sequence>
<evidence type="ECO:0000313" key="2">
    <source>
        <dbReference type="Proteomes" id="UP000019474"/>
    </source>
</evidence>
<keyword evidence="2" id="KW-1185">Reference proteome</keyword>
<dbReference type="GO" id="GO:0016740">
    <property type="term" value="F:transferase activity"/>
    <property type="evidence" value="ECO:0007669"/>
    <property type="project" value="UniProtKB-KW"/>
</dbReference>
<keyword evidence="1" id="KW-0808">Transferase</keyword>
<comment type="caution">
    <text evidence="1">The sequence shown here is derived from an EMBL/GenBank/DDBJ whole genome shotgun (WGS) entry which is preliminary data.</text>
</comment>
<dbReference type="AlphaFoldDB" id="W9EEW6"/>